<evidence type="ECO:0000313" key="2">
    <source>
        <dbReference type="EMBL" id="AZA16822.1"/>
    </source>
</evidence>
<accession>A0A061CGF3</accession>
<dbReference type="OrthoDB" id="9797344at2"/>
<protein>
    <submittedName>
        <fullName evidence="2">HD domain-containing protein</fullName>
    </submittedName>
</protein>
<name>A0A061CGF3_LACDL</name>
<dbReference type="Gene3D" id="1.20.58.1910">
    <property type="match status" value="1"/>
</dbReference>
<reference evidence="3 4" key="2">
    <citation type="submission" date="2021-12" db="EMBL/GenBank/DDBJ databases">
        <title>Antimicrobial susceptibility of Lactobacillus delbrueckii subsp. lactis obtained from milk products and other habitats.</title>
        <authorList>
            <person name="Shani N."/>
        </authorList>
    </citation>
    <scope>NUCLEOTIDE SEQUENCE [LARGE SCALE GENOMIC DNA]</scope>
    <source>
        <strain evidence="3 4">FAM 21755</strain>
    </source>
</reference>
<proteinExistence type="predicted"/>
<dbReference type="SMART" id="SM00471">
    <property type="entry name" value="HDc"/>
    <property type="match status" value="1"/>
</dbReference>
<dbReference type="Pfam" id="PF01966">
    <property type="entry name" value="HD"/>
    <property type="match status" value="1"/>
</dbReference>
<sequence>MERKLIADFVKENLAEERTGHDYYHGKRVAVLAERMLLADHPEAGQKSRDIAYTAGFVHDTIDEKVCPNPSEVLAKLREVFTTAGLSASDQDNVFFAIEHMSFSKNIDRHYRLSLEGEYVQDADRLESLGAMGIARAFVYSGKHDDKIYDPEIPPMELVSHDQYRNHEETTINHFYEKLFKLEGLMNSRAAQKEARRRTEYMRDFVREFRHEWDLD</sequence>
<dbReference type="AlphaFoldDB" id="A0A061CGF3"/>
<dbReference type="PANTHER" id="PTHR33594">
    <property type="entry name" value="SUPERFAMILY HYDROLASE, PUTATIVE (AFU_ORTHOLOGUE AFUA_1G03035)-RELATED"/>
    <property type="match status" value="1"/>
</dbReference>
<evidence type="ECO:0000313" key="4">
    <source>
        <dbReference type="Proteomes" id="UP001200334"/>
    </source>
</evidence>
<dbReference type="Gene3D" id="1.10.472.50">
    <property type="entry name" value="HD-domain/PDEase-like"/>
    <property type="match status" value="1"/>
</dbReference>
<dbReference type="EMBL" id="JAJNUY010000009">
    <property type="protein sequence ID" value="MCD5563171.1"/>
    <property type="molecule type" value="Genomic_DNA"/>
</dbReference>
<gene>
    <name evidence="2" type="ORF">DQL93_10350</name>
    <name evidence="3" type="ORF">LOB85_03235</name>
</gene>
<dbReference type="InterPro" id="IPR006674">
    <property type="entry name" value="HD_domain"/>
</dbReference>
<dbReference type="PANTHER" id="PTHR33594:SF1">
    <property type="entry name" value="HD_PDEASE DOMAIN-CONTAINING PROTEIN"/>
    <property type="match status" value="1"/>
</dbReference>
<evidence type="ECO:0000313" key="3">
    <source>
        <dbReference type="EMBL" id="MCD5563171.1"/>
    </source>
</evidence>
<dbReference type="EMBL" id="CP031023">
    <property type="protein sequence ID" value="AZA16822.1"/>
    <property type="molecule type" value="Genomic_DNA"/>
</dbReference>
<feature type="domain" description="HD/PDEase" evidence="1">
    <location>
        <begin position="18"/>
        <end position="138"/>
    </location>
</feature>
<organism evidence="2">
    <name type="scientific">Lactobacillus delbrueckii subsp. lactis</name>
    <dbReference type="NCBI Taxonomy" id="29397"/>
    <lineage>
        <taxon>Bacteria</taxon>
        <taxon>Bacillati</taxon>
        <taxon>Bacillota</taxon>
        <taxon>Bacilli</taxon>
        <taxon>Lactobacillales</taxon>
        <taxon>Lactobacillaceae</taxon>
        <taxon>Lactobacillus</taxon>
    </lineage>
</organism>
<dbReference type="SUPFAM" id="SSF109604">
    <property type="entry name" value="HD-domain/PDEase-like"/>
    <property type="match status" value="1"/>
</dbReference>
<dbReference type="Proteomes" id="UP001200334">
    <property type="component" value="Unassembled WGS sequence"/>
</dbReference>
<evidence type="ECO:0000259" key="1">
    <source>
        <dbReference type="SMART" id="SM00471"/>
    </source>
</evidence>
<reference evidence="2" key="1">
    <citation type="submission" date="2018-07" db="EMBL/GenBank/DDBJ databases">
        <authorList>
            <person name="Somerville V."/>
        </authorList>
    </citation>
    <scope>NUCLEOTIDE SEQUENCE</scope>
    <source>
        <strain evidence="2">NWC_2_2</strain>
    </source>
</reference>
<dbReference type="RefSeq" id="WP_003616729.1">
    <property type="nucleotide sequence ID" value="NZ_BJLO01000141.1"/>
</dbReference>
<dbReference type="InterPro" id="IPR003607">
    <property type="entry name" value="HD/PDEase_dom"/>
</dbReference>